<evidence type="ECO:0000313" key="2">
    <source>
        <dbReference type="EMBL" id="SIQ41405.1"/>
    </source>
</evidence>
<dbReference type="Proteomes" id="UP000186895">
    <property type="component" value="Unassembled WGS sequence"/>
</dbReference>
<proteinExistence type="predicted"/>
<feature type="compositionally biased region" description="Polar residues" evidence="1">
    <location>
        <begin position="128"/>
        <end position="137"/>
    </location>
</feature>
<dbReference type="RefSeq" id="WP_076462878.1">
    <property type="nucleotide sequence ID" value="NZ_FTMN01000004.1"/>
</dbReference>
<sequence length="137" mass="15481">MHLWRYIQIGLLLLLVGCSRQPSIPESSAEQAYCLRSGEGQLYDCNAPALTLAEVRDPLAPGETISDEELMTLLAEVRRWLARRRLQLQGEPIPPELQLREQNRPPALPPTLAAPDQPLWPRVMESISRPSLQRNIP</sequence>
<dbReference type="AlphaFoldDB" id="A0A1N6SJU1"/>
<keyword evidence="3" id="KW-1185">Reference proteome</keyword>
<feature type="compositionally biased region" description="Low complexity" evidence="1">
    <location>
        <begin position="110"/>
        <end position="119"/>
    </location>
</feature>
<dbReference type="STRING" id="49186.SAMN05421647_104316"/>
<evidence type="ECO:0000256" key="1">
    <source>
        <dbReference type="SAM" id="MobiDB-lite"/>
    </source>
</evidence>
<name>A0A1N6SJU1_9GAMM</name>
<dbReference type="PROSITE" id="PS51257">
    <property type="entry name" value="PROKAR_LIPOPROTEIN"/>
    <property type="match status" value="1"/>
</dbReference>
<gene>
    <name evidence="2" type="ORF">SAMN05421647_104316</name>
</gene>
<reference evidence="2 3" key="1">
    <citation type="submission" date="2017-01" db="EMBL/GenBank/DDBJ databases">
        <authorList>
            <person name="Mah S.A."/>
            <person name="Swanson W.J."/>
            <person name="Moy G.W."/>
            <person name="Vacquier V.D."/>
        </authorList>
    </citation>
    <scope>NUCLEOTIDE SEQUENCE [LARGE SCALE GENOMIC DNA]</scope>
    <source>
        <strain evidence="2 3">DSM 7027</strain>
    </source>
</reference>
<dbReference type="EMBL" id="FTMN01000004">
    <property type="protein sequence ID" value="SIQ41405.1"/>
    <property type="molecule type" value="Genomic_DNA"/>
</dbReference>
<evidence type="ECO:0008006" key="4">
    <source>
        <dbReference type="Google" id="ProtNLM"/>
    </source>
</evidence>
<organism evidence="2 3">
    <name type="scientific">Marinobacterium stanieri</name>
    <dbReference type="NCBI Taxonomy" id="49186"/>
    <lineage>
        <taxon>Bacteria</taxon>
        <taxon>Pseudomonadati</taxon>
        <taxon>Pseudomonadota</taxon>
        <taxon>Gammaproteobacteria</taxon>
        <taxon>Oceanospirillales</taxon>
        <taxon>Oceanospirillaceae</taxon>
        <taxon>Marinobacterium</taxon>
    </lineage>
</organism>
<protein>
    <recommendedName>
        <fullName evidence="4">Lipoprotein</fullName>
    </recommendedName>
</protein>
<evidence type="ECO:0000313" key="3">
    <source>
        <dbReference type="Proteomes" id="UP000186895"/>
    </source>
</evidence>
<accession>A0A1N6SJU1</accession>
<feature type="region of interest" description="Disordered" evidence="1">
    <location>
        <begin position="92"/>
        <end position="137"/>
    </location>
</feature>